<sequence length="422" mass="44432">MRNPNRAILRPAFAVMMAVALAFSALISPQARAEQYEAGYPKLGSSQELFYGHYVDRDGKPMSTQLLAVHSNAAGEKFYAYCIELDVHAAWGTDLQQVGWDQFPGTNRFKTDAGVRAKVGWIVQRSYPQVSVEEIAKAAGVEGLTDKEAVTATQAAIWHLTNGYDFRGVLWSHYAEHVDTDQARQQRVKKLYDYLLGENNTGMQETSGPALRFVVPEGVGEAGTKLGPIVVESTAGTVKLLEKLPYDLVTEDGTPVDPQAVPTGVKLFLDVPADAPAGEAVLKSSLFGHANAGQLLVGKNQRTQTIILVHSTPKQVDAEAKVTWDAKPAPAPTPTPSPTPSPSVPAPSTPAPSTPAPSTPAPSTPAPSTPAPSTPAPSTPAPSTPAPSTPAPSTPAPSTPAPNVPTPSNPVPKKPGLPKTGF</sequence>
<dbReference type="RefSeq" id="WP_125228733.1">
    <property type="nucleotide sequence ID" value="NZ_RQYT01000035.1"/>
</dbReference>
<organism evidence="4 5">
    <name type="scientific">Arachnia propionica</name>
    <dbReference type="NCBI Taxonomy" id="1750"/>
    <lineage>
        <taxon>Bacteria</taxon>
        <taxon>Bacillati</taxon>
        <taxon>Actinomycetota</taxon>
        <taxon>Actinomycetes</taxon>
        <taxon>Propionibacteriales</taxon>
        <taxon>Propionibacteriaceae</taxon>
        <taxon>Arachnia</taxon>
    </lineage>
</organism>
<feature type="region of interest" description="Disordered" evidence="1">
    <location>
        <begin position="326"/>
        <end position="422"/>
    </location>
</feature>
<name>A0A3P1WRV9_9ACTN</name>
<dbReference type="OrthoDB" id="2676146at2"/>
<dbReference type="Gene3D" id="1.10.150.480">
    <property type="match status" value="1"/>
</dbReference>
<comment type="caution">
    <text evidence="4">The sequence shown here is derived from an EMBL/GenBank/DDBJ whole genome shotgun (WGS) entry which is preliminary data.</text>
</comment>
<evidence type="ECO:0000313" key="5">
    <source>
        <dbReference type="Proteomes" id="UP000280935"/>
    </source>
</evidence>
<dbReference type="InterPro" id="IPR023849">
    <property type="entry name" value="TQXA_dom"/>
</dbReference>
<feature type="compositionally biased region" description="Pro residues" evidence="1">
    <location>
        <begin position="329"/>
        <end position="415"/>
    </location>
</feature>
<dbReference type="NCBIfam" id="TIGR03934">
    <property type="entry name" value="TQXA_dom"/>
    <property type="match status" value="1"/>
</dbReference>
<gene>
    <name evidence="4" type="ORF">EII35_12145</name>
</gene>
<dbReference type="AlphaFoldDB" id="A0A3P1WRV9"/>
<keyword evidence="2" id="KW-0732">Signal</keyword>
<evidence type="ECO:0000313" key="4">
    <source>
        <dbReference type="EMBL" id="RRD48598.1"/>
    </source>
</evidence>
<dbReference type="InterPro" id="IPR013552">
    <property type="entry name" value="Thioester_dom"/>
</dbReference>
<feature type="signal peptide" evidence="2">
    <location>
        <begin position="1"/>
        <end position="33"/>
    </location>
</feature>
<dbReference type="Proteomes" id="UP000280935">
    <property type="component" value="Unassembled WGS sequence"/>
</dbReference>
<dbReference type="Pfam" id="PF08341">
    <property type="entry name" value="TED"/>
    <property type="match status" value="1"/>
</dbReference>
<protein>
    <submittedName>
        <fullName evidence="4">TQXA domain-containing protein</fullName>
    </submittedName>
</protein>
<accession>A0A3P1WRV9</accession>
<evidence type="ECO:0000256" key="1">
    <source>
        <dbReference type="SAM" id="MobiDB-lite"/>
    </source>
</evidence>
<evidence type="ECO:0000256" key="2">
    <source>
        <dbReference type="SAM" id="SignalP"/>
    </source>
</evidence>
<feature type="domain" description="Thioester" evidence="3">
    <location>
        <begin position="79"/>
        <end position="200"/>
    </location>
</feature>
<reference evidence="4 5" key="1">
    <citation type="submission" date="2018-11" db="EMBL/GenBank/DDBJ databases">
        <title>Genomes From Bacteria Associated with the Canine Oral Cavity: a Test Case for Automated Genome-Based Taxonomic Assignment.</title>
        <authorList>
            <person name="Coil D.A."/>
            <person name="Jospin G."/>
            <person name="Darling A.E."/>
            <person name="Wallis C."/>
            <person name="Davis I.J."/>
            <person name="Harris S."/>
            <person name="Eisen J.A."/>
            <person name="Holcombe L.J."/>
            <person name="O'Flynn C."/>
        </authorList>
    </citation>
    <scope>NUCLEOTIDE SEQUENCE [LARGE SCALE GENOMIC DNA]</scope>
    <source>
        <strain evidence="4 5">OH2822_COT-296</strain>
    </source>
</reference>
<proteinExistence type="predicted"/>
<evidence type="ECO:0000259" key="3">
    <source>
        <dbReference type="Pfam" id="PF08341"/>
    </source>
</evidence>
<dbReference type="EMBL" id="RQYT01000035">
    <property type="protein sequence ID" value="RRD48598.1"/>
    <property type="molecule type" value="Genomic_DNA"/>
</dbReference>
<feature type="chain" id="PRO_5017977330" evidence="2">
    <location>
        <begin position="34"/>
        <end position="422"/>
    </location>
</feature>